<feature type="region of interest" description="Disordered" evidence="6">
    <location>
        <begin position="1"/>
        <end position="31"/>
    </location>
</feature>
<evidence type="ECO:0000313" key="10">
    <source>
        <dbReference type="Proteomes" id="UP001154078"/>
    </source>
</evidence>
<feature type="region of interest" description="Disordered" evidence="6">
    <location>
        <begin position="55"/>
        <end position="103"/>
    </location>
</feature>
<dbReference type="PANTHER" id="PTHR23302">
    <property type="entry name" value="TRANSMEMBRANE CHANNEL-RELATED"/>
    <property type="match status" value="1"/>
</dbReference>
<dbReference type="Proteomes" id="UP001154078">
    <property type="component" value="Chromosome 1"/>
</dbReference>
<feature type="transmembrane region" description="Helical" evidence="7">
    <location>
        <begin position="571"/>
        <end position="594"/>
    </location>
</feature>
<name>A0A9P0ANK7_BRAAE</name>
<evidence type="ECO:0000256" key="7">
    <source>
        <dbReference type="SAM" id="Phobius"/>
    </source>
</evidence>
<evidence type="ECO:0000256" key="4">
    <source>
        <dbReference type="ARBA" id="ARBA00022989"/>
    </source>
</evidence>
<dbReference type="OrthoDB" id="1936208at2759"/>
<feature type="compositionally biased region" description="Basic residues" evidence="6">
    <location>
        <begin position="1"/>
        <end position="12"/>
    </location>
</feature>
<dbReference type="InterPro" id="IPR038900">
    <property type="entry name" value="TMC"/>
</dbReference>
<keyword evidence="4 7" id="KW-1133">Transmembrane helix</keyword>
<feature type="transmembrane region" description="Helical" evidence="7">
    <location>
        <begin position="615"/>
        <end position="636"/>
    </location>
</feature>
<dbReference type="Pfam" id="PF07810">
    <property type="entry name" value="TMC"/>
    <property type="match status" value="1"/>
</dbReference>
<dbReference type="InterPro" id="IPR012496">
    <property type="entry name" value="TMC_dom"/>
</dbReference>
<evidence type="ECO:0000313" key="9">
    <source>
        <dbReference type="EMBL" id="CAH0546181.1"/>
    </source>
</evidence>
<evidence type="ECO:0000256" key="3">
    <source>
        <dbReference type="ARBA" id="ARBA00022692"/>
    </source>
</evidence>
<comment type="subcellular location">
    <subcellularLocation>
        <location evidence="1">Membrane</location>
        <topology evidence="1">Multi-pass membrane protein</topology>
    </subcellularLocation>
</comment>
<keyword evidence="10" id="KW-1185">Reference proteome</keyword>
<feature type="transmembrane region" description="Helical" evidence="7">
    <location>
        <begin position="674"/>
        <end position="698"/>
    </location>
</feature>
<evidence type="ECO:0000256" key="1">
    <source>
        <dbReference type="ARBA" id="ARBA00004141"/>
    </source>
</evidence>
<keyword evidence="5 7" id="KW-0472">Membrane</keyword>
<dbReference type="AlphaFoldDB" id="A0A9P0ANK7"/>
<evidence type="ECO:0000256" key="2">
    <source>
        <dbReference type="ARBA" id="ARBA00006510"/>
    </source>
</evidence>
<dbReference type="GO" id="GO:0005886">
    <property type="term" value="C:plasma membrane"/>
    <property type="evidence" value="ECO:0007669"/>
    <property type="project" value="InterPro"/>
</dbReference>
<organism evidence="9 10">
    <name type="scientific">Brassicogethes aeneus</name>
    <name type="common">Rape pollen beetle</name>
    <name type="synonym">Meligethes aeneus</name>
    <dbReference type="NCBI Taxonomy" id="1431903"/>
    <lineage>
        <taxon>Eukaryota</taxon>
        <taxon>Metazoa</taxon>
        <taxon>Ecdysozoa</taxon>
        <taxon>Arthropoda</taxon>
        <taxon>Hexapoda</taxon>
        <taxon>Insecta</taxon>
        <taxon>Pterygota</taxon>
        <taxon>Neoptera</taxon>
        <taxon>Endopterygota</taxon>
        <taxon>Coleoptera</taxon>
        <taxon>Polyphaga</taxon>
        <taxon>Cucujiformia</taxon>
        <taxon>Nitidulidae</taxon>
        <taxon>Meligethinae</taxon>
        <taxon>Brassicogethes</taxon>
    </lineage>
</organism>
<feature type="compositionally biased region" description="Low complexity" evidence="6">
    <location>
        <begin position="65"/>
        <end position="80"/>
    </location>
</feature>
<feature type="transmembrane region" description="Helical" evidence="7">
    <location>
        <begin position="193"/>
        <end position="218"/>
    </location>
</feature>
<reference evidence="9" key="1">
    <citation type="submission" date="2021-12" db="EMBL/GenBank/DDBJ databases">
        <authorList>
            <person name="King R."/>
        </authorList>
    </citation>
    <scope>NUCLEOTIDE SEQUENCE</scope>
</reference>
<protein>
    <recommendedName>
        <fullName evidence="8">TMC domain-containing protein</fullName>
    </recommendedName>
</protein>
<proteinExistence type="inferred from homology"/>
<sequence length="761" mass="88510">MSGGDKKRKHTRSQGWEPAGSEFYQESYPMDAEEIMPQDPKHLATLLPSKQSRAGATLRLRTYDQRTATTRRWQATNQTQKDSTDTAQHRRPSQGEVQVSMLPDLSQNLSNEQSTWEEVMLIKAMPIPMDEKKKLKEKILNQPNLRLQGYEQFKWKRRKAWDHTMIRVNEMFTKVELWRQSLKHIEGNFGTGVVAYFLLLKWMFFLNLTIFISIFLFITLPTILLKDSQGCTEIKDLVNNASYSTDSVDFNFLDLFQGTGIVEDTALFYGFYPNETYCYLVNNTKLYYNLPLAYLLITLLYFLLSLINIVKSAARGFRERLIESEGQFYQYCNLIFGGWDFCIHNQASADIKHKALYNEIKATLETDKSEEERQNRTRGERYVIIFWRMTAFLVTVAVWGFSGAAIYFVFDISTRELEKEIDDKFIQFVYQFLPSFCIVLLNMIVPQIFKRIVVFEKYCPANALTFTLLRSVGLRLASLFVLYYSLFSKVTCHNKENCTEMECWENYVGQNIYKLLWTDFATHVFTTFFLNFPRALLAKHCNNKVFKALGQQTFELPKNVLDVVYSQTLCWFGFFYAPLLSAMASLAFFLIFYIKKFACMNNSTPSAVVYRASRSNSMFMSVLLFSFVCALLPIAFSVSEMTPSTMCGPFSEHASVWQLIVQIFSYTPDVIKTVGHFVTTAGFAIPMFVVLFLLLYYYNAINAANRHMVTVLKNQLVLEGHDKQFLLNRLSMFIKENQKKERHRNADYYENTQHRNISSSN</sequence>
<evidence type="ECO:0000256" key="6">
    <source>
        <dbReference type="SAM" id="MobiDB-lite"/>
    </source>
</evidence>
<dbReference type="GO" id="GO:0008381">
    <property type="term" value="F:mechanosensitive monoatomic ion channel activity"/>
    <property type="evidence" value="ECO:0007669"/>
    <property type="project" value="TreeGrafter"/>
</dbReference>
<keyword evidence="3 7" id="KW-0812">Transmembrane</keyword>
<feature type="transmembrane region" description="Helical" evidence="7">
    <location>
        <begin position="461"/>
        <end position="486"/>
    </location>
</feature>
<accession>A0A9P0ANK7</accession>
<comment type="similarity">
    <text evidence="2">Belongs to the TMC family.</text>
</comment>
<feature type="transmembrane region" description="Helical" evidence="7">
    <location>
        <begin position="382"/>
        <end position="408"/>
    </location>
</feature>
<feature type="transmembrane region" description="Helical" evidence="7">
    <location>
        <begin position="428"/>
        <end position="449"/>
    </location>
</feature>
<gene>
    <name evidence="9" type="ORF">MELIAE_LOCUS405</name>
</gene>
<feature type="domain" description="TMC" evidence="8">
    <location>
        <begin position="503"/>
        <end position="613"/>
    </location>
</feature>
<dbReference type="EMBL" id="OV121132">
    <property type="protein sequence ID" value="CAH0546181.1"/>
    <property type="molecule type" value="Genomic_DNA"/>
</dbReference>
<feature type="transmembrane region" description="Helical" evidence="7">
    <location>
        <begin position="292"/>
        <end position="310"/>
    </location>
</feature>
<dbReference type="PANTHER" id="PTHR23302:SF24">
    <property type="entry name" value="TMC DOMAIN-CONTAINING PROTEIN"/>
    <property type="match status" value="1"/>
</dbReference>
<evidence type="ECO:0000259" key="8">
    <source>
        <dbReference type="Pfam" id="PF07810"/>
    </source>
</evidence>
<evidence type="ECO:0000256" key="5">
    <source>
        <dbReference type="ARBA" id="ARBA00023136"/>
    </source>
</evidence>